<comment type="caution">
    <text evidence="11">The sequence shown here is derived from an EMBL/GenBank/DDBJ whole genome shotgun (WGS) entry which is preliminary data.</text>
</comment>
<dbReference type="PANTHER" id="PTHR10233:SF14">
    <property type="entry name" value="TRANSLATION INITIATION FACTOR EIF-2B SUBUNIT DELTA"/>
    <property type="match status" value="1"/>
</dbReference>
<gene>
    <name evidence="11" type="ORF">BXYJ_LOCUS8255</name>
</gene>
<dbReference type="InterPro" id="IPR000649">
    <property type="entry name" value="IF-2B-related"/>
</dbReference>
<evidence type="ECO:0000256" key="3">
    <source>
        <dbReference type="ARBA" id="ARBA00022490"/>
    </source>
</evidence>
<dbReference type="GO" id="GO:0003743">
    <property type="term" value="F:translation initiation factor activity"/>
    <property type="evidence" value="ECO:0007669"/>
    <property type="project" value="UniProtKB-KW"/>
</dbReference>
<evidence type="ECO:0000256" key="9">
    <source>
        <dbReference type="RuleBase" id="RU003814"/>
    </source>
</evidence>
<evidence type="ECO:0000256" key="4">
    <source>
        <dbReference type="ARBA" id="ARBA00022540"/>
    </source>
</evidence>
<feature type="compositionally biased region" description="Basic and acidic residues" evidence="10">
    <location>
        <begin position="60"/>
        <end position="86"/>
    </location>
</feature>
<feature type="compositionally biased region" description="Basic and acidic residues" evidence="10">
    <location>
        <begin position="131"/>
        <end position="153"/>
    </location>
</feature>
<dbReference type="Proteomes" id="UP000582659">
    <property type="component" value="Unassembled WGS sequence"/>
</dbReference>
<dbReference type="SUPFAM" id="SSF100950">
    <property type="entry name" value="NagB/RpiA/CoA transferase-like"/>
    <property type="match status" value="1"/>
</dbReference>
<evidence type="ECO:0000256" key="7">
    <source>
        <dbReference type="ARBA" id="ARBA00044356"/>
    </source>
</evidence>
<dbReference type="Proteomes" id="UP000659654">
    <property type="component" value="Unassembled WGS sequence"/>
</dbReference>
<evidence type="ECO:0000256" key="5">
    <source>
        <dbReference type="ARBA" id="ARBA00022917"/>
    </source>
</evidence>
<dbReference type="AlphaFoldDB" id="A0A7I8XER2"/>
<evidence type="ECO:0000313" key="11">
    <source>
        <dbReference type="EMBL" id="CAD5224860.1"/>
    </source>
</evidence>
<feature type="compositionally biased region" description="Basic and acidic residues" evidence="10">
    <location>
        <begin position="104"/>
        <end position="115"/>
    </location>
</feature>
<dbReference type="PANTHER" id="PTHR10233">
    <property type="entry name" value="TRANSLATION INITIATION FACTOR EIF-2B"/>
    <property type="match status" value="1"/>
</dbReference>
<comment type="subunit">
    <text evidence="8">Component of the translation initiation factor 2B (eIF2B) complex which is a heterodecamer of two sets of five different subunits: alpha, beta, gamma, delta and epsilon. Subunits alpha, beta and delta comprise a regulatory subcomplex and subunits epsilon and gamma comprise a catalytic subcomplex. Within the complex, the hexameric regulatory complex resides at the center, with the two heterodimeric catalytic subcomplexes bound on opposite sides.</text>
</comment>
<dbReference type="InterPro" id="IPR042529">
    <property type="entry name" value="IF_2B-like_C"/>
</dbReference>
<keyword evidence="4" id="KW-0396">Initiation factor</keyword>
<feature type="compositionally biased region" description="Polar residues" evidence="10">
    <location>
        <begin position="46"/>
        <end position="58"/>
    </location>
</feature>
<dbReference type="EMBL" id="CAJFDI010000004">
    <property type="protein sequence ID" value="CAD5224860.1"/>
    <property type="molecule type" value="Genomic_DNA"/>
</dbReference>
<comment type="subcellular location">
    <subcellularLocation>
        <location evidence="1">Cytoplasm</location>
        <location evidence="1">Cytosol</location>
    </subcellularLocation>
</comment>
<dbReference type="OrthoDB" id="10254737at2759"/>
<evidence type="ECO:0000256" key="6">
    <source>
        <dbReference type="ARBA" id="ARBA00044147"/>
    </source>
</evidence>
<protein>
    <recommendedName>
        <fullName evidence="6">Translation initiation factor eIF2B subunit delta</fullName>
    </recommendedName>
    <alternativeName>
        <fullName evidence="7">eIF2B GDP-GTP exchange factor subunit delta</fullName>
    </alternativeName>
</protein>
<keyword evidence="5" id="KW-0648">Protein biosynthesis</keyword>
<dbReference type="SMR" id="A0A7I8XER2"/>
<keyword evidence="12" id="KW-1185">Reference proteome</keyword>
<comment type="similarity">
    <text evidence="2 9">Belongs to the eIF-2B alpha/beta/delta subunits family.</text>
</comment>
<evidence type="ECO:0000256" key="2">
    <source>
        <dbReference type="ARBA" id="ARBA00007251"/>
    </source>
</evidence>
<reference evidence="11" key="1">
    <citation type="submission" date="2020-09" db="EMBL/GenBank/DDBJ databases">
        <authorList>
            <person name="Kikuchi T."/>
        </authorList>
    </citation>
    <scope>NUCLEOTIDE SEQUENCE</scope>
    <source>
        <strain evidence="11">Ka4C1</strain>
    </source>
</reference>
<dbReference type="Pfam" id="PF01008">
    <property type="entry name" value="IF-2B"/>
    <property type="match status" value="1"/>
</dbReference>
<feature type="compositionally biased region" description="Low complexity" evidence="10">
    <location>
        <begin position="20"/>
        <end position="34"/>
    </location>
</feature>
<dbReference type="EMBL" id="CAJFCV020000004">
    <property type="protein sequence ID" value="CAG9113804.1"/>
    <property type="molecule type" value="Genomic_DNA"/>
</dbReference>
<accession>A0A7I8XER2</accession>
<evidence type="ECO:0000313" key="12">
    <source>
        <dbReference type="Proteomes" id="UP000659654"/>
    </source>
</evidence>
<evidence type="ECO:0000256" key="8">
    <source>
        <dbReference type="ARBA" id="ARBA00046432"/>
    </source>
</evidence>
<dbReference type="Gene3D" id="3.40.50.10470">
    <property type="entry name" value="Translation initiation factor eif-2b, domain 2"/>
    <property type="match status" value="1"/>
</dbReference>
<evidence type="ECO:0000256" key="1">
    <source>
        <dbReference type="ARBA" id="ARBA00004514"/>
    </source>
</evidence>
<dbReference type="InterPro" id="IPR037171">
    <property type="entry name" value="NagB/RpiA_transferase-like"/>
</dbReference>
<evidence type="ECO:0000256" key="10">
    <source>
        <dbReference type="SAM" id="MobiDB-lite"/>
    </source>
</evidence>
<name>A0A7I8XER2_BURXY</name>
<feature type="region of interest" description="Disordered" evidence="10">
    <location>
        <begin position="1"/>
        <end position="168"/>
    </location>
</feature>
<sequence>MVRKPRGKPPQTKEAATETVDVVENNVVKPVNANSVEKETEKVPNDTPTNSVEKSTSEVAKMKLTDNGKVDQPKKDKTKGEADSKPQKPKTSENSPKNAQQKPQDQKQQNKKDNTKPNATPKEGQKAPSEGQKKAAELKAEKKAQKARNRAENVEVVQSKGPQPDKSILKVRFVPGDSSDNPQPPSPPAIRPYPFLLADEKNVHPIFARLKAQHDGNDLYGIESVILEFLNCLAQFINEFNGEPKTPSYRDSLLQNLQPQLSALTKNGVKHFPLALGNVIRQFKKFAAQIPEHATADEFRDQSREWLDEFYKANFIQATQAIVDFTIEKVYGLSATTILTFGWSPVVERILLVLTEKSPENWDIGVIDSQPKGKALPLAKSLSLRGVRCTYGLLNAVGDMTRNAHLVLLGGTAVLSNGSVLAPRGAGLVALAAHAQNIPVLMTVKSYQFVDKVRNMENHHQHALDSEPLELIPADLITALVTEIRILPPTSAPAVLKAKQLISA</sequence>
<proteinExistence type="inferred from homology"/>
<organism evidence="11 12">
    <name type="scientific">Bursaphelenchus xylophilus</name>
    <name type="common">Pinewood nematode worm</name>
    <name type="synonym">Aphelenchoides xylophilus</name>
    <dbReference type="NCBI Taxonomy" id="6326"/>
    <lineage>
        <taxon>Eukaryota</taxon>
        <taxon>Metazoa</taxon>
        <taxon>Ecdysozoa</taxon>
        <taxon>Nematoda</taxon>
        <taxon>Chromadorea</taxon>
        <taxon>Rhabditida</taxon>
        <taxon>Tylenchina</taxon>
        <taxon>Tylenchomorpha</taxon>
        <taxon>Aphelenchoidea</taxon>
        <taxon>Aphelenchoididae</taxon>
        <taxon>Bursaphelenchus</taxon>
    </lineage>
</organism>
<dbReference type="GO" id="GO:0005829">
    <property type="term" value="C:cytosol"/>
    <property type="evidence" value="ECO:0007669"/>
    <property type="project" value="UniProtKB-SubCell"/>
</dbReference>
<keyword evidence="3" id="KW-0963">Cytoplasm</keyword>